<feature type="compositionally biased region" description="Polar residues" evidence="1">
    <location>
        <begin position="127"/>
        <end position="157"/>
    </location>
</feature>
<evidence type="ECO:0000256" key="1">
    <source>
        <dbReference type="SAM" id="MobiDB-lite"/>
    </source>
</evidence>
<reference evidence="3" key="1">
    <citation type="submission" date="2019-08" db="EMBL/GenBank/DDBJ databases">
        <title>The improved chromosome-level genome for the pearl oyster Pinctada fucata martensii using PacBio sequencing and Hi-C.</title>
        <authorList>
            <person name="Zheng Z."/>
        </authorList>
    </citation>
    <scope>NUCLEOTIDE SEQUENCE</scope>
    <source>
        <strain evidence="3">ZZ-2019</strain>
        <tissue evidence="3">Adductor muscle</tissue>
    </source>
</reference>
<keyword evidence="4" id="KW-1185">Reference proteome</keyword>
<feature type="region of interest" description="Disordered" evidence="1">
    <location>
        <begin position="127"/>
        <end position="162"/>
    </location>
</feature>
<evidence type="ECO:0000256" key="2">
    <source>
        <dbReference type="SAM" id="SignalP"/>
    </source>
</evidence>
<name>A0AA88Y8C5_PINIB</name>
<feature type="chain" id="PRO_5041647003" evidence="2">
    <location>
        <begin position="18"/>
        <end position="585"/>
    </location>
</feature>
<evidence type="ECO:0000313" key="3">
    <source>
        <dbReference type="EMBL" id="KAK3094820.1"/>
    </source>
</evidence>
<protein>
    <submittedName>
        <fullName evidence="3">Uncharacterized protein</fullName>
    </submittedName>
</protein>
<feature type="signal peptide" evidence="2">
    <location>
        <begin position="1"/>
        <end position="17"/>
    </location>
</feature>
<accession>A0AA88Y8C5</accession>
<sequence length="585" mass="64863">MVLVLSLISVVLHVSDAQFRPFLQRGGPLPRNWFTPNGLPAPIPGQVVPPNFRRFPVGVRNTFIPGVLPRTVNPNLLQQARLPPDPFGFRINVPPALAPRFPQLPIGTRVAPGRVATGFRTPFSPLNTLTGIIPTQTRGTQQPVPTLATPTNNAGSQPTPPRNLPESLTFNPLSGAQSPVTITSSDVDTLYARVKAIFDRAFPDLPPLRRTNVRVLFQLQRSPTLVDATAVLSNDLSTLYVPYQIPDRSDIAFIPFDRTTKELKYPSRAILLPYPLLTVQVGERNFPVYLPFQPDSSRPPNVVPRVFIPFENPPEPIADYVVFVPFVPEALSNIRGRVTAGRNFSDPNILAGVPKTERDAAIQGFSMISDCSGNFLGRRYIQNKDSSLILIYDVNGVIAGIQTGIPVGLVGGYPTENLIPRPFVPEGSFLYLTTYFIEPGKICTTGRNRAEVSSIGTGTDLYLQNGFDPIKDSVIVPRNQSDLQNTLWTPGRCYPGQGTHFSYNLRPDMPCEELVPIHLIYNRGRLKGFAFIFLSQIQSAQKRYENYDKDYFSAIYRTMPSCLYKAGPITSLHVFLVDNPLMHQC</sequence>
<gene>
    <name evidence="3" type="ORF">FSP39_006639</name>
</gene>
<dbReference type="EMBL" id="VSWD01000008">
    <property type="protein sequence ID" value="KAK3094820.1"/>
    <property type="molecule type" value="Genomic_DNA"/>
</dbReference>
<dbReference type="AlphaFoldDB" id="A0AA88Y8C5"/>
<proteinExistence type="predicted"/>
<keyword evidence="2" id="KW-0732">Signal</keyword>
<evidence type="ECO:0000313" key="4">
    <source>
        <dbReference type="Proteomes" id="UP001186944"/>
    </source>
</evidence>
<organism evidence="3 4">
    <name type="scientific">Pinctada imbricata</name>
    <name type="common">Atlantic pearl-oyster</name>
    <name type="synonym">Pinctada martensii</name>
    <dbReference type="NCBI Taxonomy" id="66713"/>
    <lineage>
        <taxon>Eukaryota</taxon>
        <taxon>Metazoa</taxon>
        <taxon>Spiralia</taxon>
        <taxon>Lophotrochozoa</taxon>
        <taxon>Mollusca</taxon>
        <taxon>Bivalvia</taxon>
        <taxon>Autobranchia</taxon>
        <taxon>Pteriomorphia</taxon>
        <taxon>Pterioida</taxon>
        <taxon>Pterioidea</taxon>
        <taxon>Pteriidae</taxon>
        <taxon>Pinctada</taxon>
    </lineage>
</organism>
<comment type="caution">
    <text evidence="3">The sequence shown here is derived from an EMBL/GenBank/DDBJ whole genome shotgun (WGS) entry which is preliminary data.</text>
</comment>
<dbReference type="Proteomes" id="UP001186944">
    <property type="component" value="Unassembled WGS sequence"/>
</dbReference>